<protein>
    <submittedName>
        <fullName evidence="1">Uncharacterized protein</fullName>
    </submittedName>
</protein>
<evidence type="ECO:0000313" key="1">
    <source>
        <dbReference type="EMBL" id="OMJ91781.1"/>
    </source>
</evidence>
<accession>A0A1R2CRZ7</accession>
<proteinExistence type="predicted"/>
<gene>
    <name evidence="1" type="ORF">SteCoe_5561</name>
</gene>
<comment type="caution">
    <text evidence="1">The sequence shown here is derived from an EMBL/GenBank/DDBJ whole genome shotgun (WGS) entry which is preliminary data.</text>
</comment>
<reference evidence="1 2" key="1">
    <citation type="submission" date="2016-11" db="EMBL/GenBank/DDBJ databases">
        <title>The macronuclear genome of Stentor coeruleus: a giant cell with tiny introns.</title>
        <authorList>
            <person name="Slabodnick M."/>
            <person name="Ruby J.G."/>
            <person name="Reiff S.B."/>
            <person name="Swart E.C."/>
            <person name="Gosai S."/>
            <person name="Prabakaran S."/>
            <person name="Witkowska E."/>
            <person name="Larue G.E."/>
            <person name="Fisher S."/>
            <person name="Freeman R.M."/>
            <person name="Gunawardena J."/>
            <person name="Chu W."/>
            <person name="Stover N.A."/>
            <person name="Gregory B.D."/>
            <person name="Nowacki M."/>
            <person name="Derisi J."/>
            <person name="Roy S.W."/>
            <person name="Marshall W.F."/>
            <person name="Sood P."/>
        </authorList>
    </citation>
    <scope>NUCLEOTIDE SEQUENCE [LARGE SCALE GENOMIC DNA]</scope>
    <source>
        <strain evidence="1">WM001</strain>
    </source>
</reference>
<sequence>MRPLQALVIVYTGEIPHSESLNNVISNGICGRLVLKGQKTLTETISSLRKAKFFSDYPGQDLEHTQNPIEYIQSQNFNLIYGFFNVWDHVEKVIQFAEDQNFFISFIWNQEMPVEYERHPITPLQSYQFDNCEMINEELNRSVFFVDYEKNYTRKDWIRGYEDIELIGASRFVLCEKHHEEVLARLGVNPKYGS</sequence>
<evidence type="ECO:0000313" key="2">
    <source>
        <dbReference type="Proteomes" id="UP000187209"/>
    </source>
</evidence>
<organism evidence="1 2">
    <name type="scientific">Stentor coeruleus</name>
    <dbReference type="NCBI Taxonomy" id="5963"/>
    <lineage>
        <taxon>Eukaryota</taxon>
        <taxon>Sar</taxon>
        <taxon>Alveolata</taxon>
        <taxon>Ciliophora</taxon>
        <taxon>Postciliodesmatophora</taxon>
        <taxon>Heterotrichea</taxon>
        <taxon>Heterotrichida</taxon>
        <taxon>Stentoridae</taxon>
        <taxon>Stentor</taxon>
    </lineage>
</organism>
<name>A0A1R2CRZ7_9CILI</name>
<dbReference type="Proteomes" id="UP000187209">
    <property type="component" value="Unassembled WGS sequence"/>
</dbReference>
<keyword evidence="2" id="KW-1185">Reference proteome</keyword>
<dbReference type="EMBL" id="MPUH01000074">
    <property type="protein sequence ID" value="OMJ91781.1"/>
    <property type="molecule type" value="Genomic_DNA"/>
</dbReference>
<dbReference type="AlphaFoldDB" id="A0A1R2CRZ7"/>